<protein>
    <submittedName>
        <fullName evidence="3">Uncharacterized protein</fullName>
    </submittedName>
</protein>
<reference evidence="3 4" key="1">
    <citation type="journal article" date="2019" name="PLoS ONE">
        <title>Comparative genome analysis indicates high evolutionary potential of pathogenicity genes in Colletotrichum tanaceti.</title>
        <authorList>
            <person name="Lelwala R.V."/>
            <person name="Korhonen P.K."/>
            <person name="Young N.D."/>
            <person name="Scott J.B."/>
            <person name="Ades P.A."/>
            <person name="Gasser R.B."/>
            <person name="Taylor P.W.J."/>
        </authorList>
    </citation>
    <scope>NUCLEOTIDE SEQUENCE [LARGE SCALE GENOMIC DNA]</scope>
    <source>
        <strain evidence="3">BRIP57314</strain>
    </source>
</reference>
<evidence type="ECO:0000256" key="2">
    <source>
        <dbReference type="SAM" id="SignalP"/>
    </source>
</evidence>
<feature type="compositionally biased region" description="Basic and acidic residues" evidence="1">
    <location>
        <begin position="87"/>
        <end position="101"/>
    </location>
</feature>
<dbReference type="OrthoDB" id="10608421at2759"/>
<gene>
    <name evidence="3" type="ORF">CTA1_8085</name>
</gene>
<dbReference type="EMBL" id="PJEX01000158">
    <property type="protein sequence ID" value="TKW54022.1"/>
    <property type="molecule type" value="Genomic_DNA"/>
</dbReference>
<feature type="region of interest" description="Disordered" evidence="1">
    <location>
        <begin position="41"/>
        <end position="102"/>
    </location>
</feature>
<evidence type="ECO:0000256" key="1">
    <source>
        <dbReference type="SAM" id="MobiDB-lite"/>
    </source>
</evidence>
<feature type="signal peptide" evidence="2">
    <location>
        <begin position="1"/>
        <end position="18"/>
    </location>
</feature>
<evidence type="ECO:0000313" key="4">
    <source>
        <dbReference type="Proteomes" id="UP000310108"/>
    </source>
</evidence>
<accession>A0A4U6XFL5</accession>
<keyword evidence="4" id="KW-1185">Reference proteome</keyword>
<sequence length="205" mass="22752">MQFQLALLALGGFVFSWATALMHEAHISFDLPLTTAASSPRLEQGMKDHGPRTTSTFKPTYSGIRDTGKETCGPSGVRDSTARRRGAAPEKRPGLPRDRVQHKVHRAARHREMAFFRDGPALDDGDDDQQFQDRIRHDSAHHPVCDFGRFRLAYAGLHGNPDSNRRTVIRRNQSRRPGSGSGVRGNGFRIVYGLVSLARVTTVHA</sequence>
<organism evidence="3 4">
    <name type="scientific">Colletotrichum tanaceti</name>
    <dbReference type="NCBI Taxonomy" id="1306861"/>
    <lineage>
        <taxon>Eukaryota</taxon>
        <taxon>Fungi</taxon>
        <taxon>Dikarya</taxon>
        <taxon>Ascomycota</taxon>
        <taxon>Pezizomycotina</taxon>
        <taxon>Sordariomycetes</taxon>
        <taxon>Hypocreomycetidae</taxon>
        <taxon>Glomerellales</taxon>
        <taxon>Glomerellaceae</taxon>
        <taxon>Colletotrichum</taxon>
        <taxon>Colletotrichum destructivum species complex</taxon>
    </lineage>
</organism>
<dbReference type="Proteomes" id="UP000310108">
    <property type="component" value="Unassembled WGS sequence"/>
</dbReference>
<evidence type="ECO:0000313" key="3">
    <source>
        <dbReference type="EMBL" id="TKW54022.1"/>
    </source>
</evidence>
<feature type="chain" id="PRO_5020332220" evidence="2">
    <location>
        <begin position="19"/>
        <end position="205"/>
    </location>
</feature>
<comment type="caution">
    <text evidence="3">The sequence shown here is derived from an EMBL/GenBank/DDBJ whole genome shotgun (WGS) entry which is preliminary data.</text>
</comment>
<keyword evidence="2" id="KW-0732">Signal</keyword>
<dbReference type="AlphaFoldDB" id="A0A4U6XFL5"/>
<name>A0A4U6XFL5_9PEZI</name>
<proteinExistence type="predicted"/>